<gene>
    <name evidence="1" type="ORF">EV182_004089</name>
</gene>
<keyword evidence="2" id="KW-1185">Reference proteome</keyword>
<feature type="non-terminal residue" evidence="1">
    <location>
        <position position="539"/>
    </location>
</feature>
<evidence type="ECO:0000313" key="1">
    <source>
        <dbReference type="EMBL" id="KAJ1674040.1"/>
    </source>
</evidence>
<evidence type="ECO:0000313" key="2">
    <source>
        <dbReference type="Proteomes" id="UP001145114"/>
    </source>
</evidence>
<reference evidence="1" key="1">
    <citation type="submission" date="2022-06" db="EMBL/GenBank/DDBJ databases">
        <title>Phylogenomic reconstructions and comparative analyses of Kickxellomycotina fungi.</title>
        <authorList>
            <person name="Reynolds N.K."/>
            <person name="Stajich J.E."/>
            <person name="Barry K."/>
            <person name="Grigoriev I.V."/>
            <person name="Crous P."/>
            <person name="Smith M.E."/>
        </authorList>
    </citation>
    <scope>NUCLEOTIDE SEQUENCE</scope>
    <source>
        <strain evidence="1">RSA 2271</strain>
    </source>
</reference>
<organism evidence="1 2">
    <name type="scientific">Spiromyces aspiralis</name>
    <dbReference type="NCBI Taxonomy" id="68401"/>
    <lineage>
        <taxon>Eukaryota</taxon>
        <taxon>Fungi</taxon>
        <taxon>Fungi incertae sedis</taxon>
        <taxon>Zoopagomycota</taxon>
        <taxon>Kickxellomycotina</taxon>
        <taxon>Kickxellomycetes</taxon>
        <taxon>Kickxellales</taxon>
        <taxon>Kickxellaceae</taxon>
        <taxon>Spiromyces</taxon>
    </lineage>
</organism>
<accession>A0ACC1HDH4</accession>
<name>A0ACC1HDH4_9FUNG</name>
<dbReference type="Proteomes" id="UP001145114">
    <property type="component" value="Unassembled WGS sequence"/>
</dbReference>
<proteinExistence type="predicted"/>
<protein>
    <submittedName>
        <fullName evidence="1">Uncharacterized protein</fullName>
    </submittedName>
</protein>
<dbReference type="EMBL" id="JAMZIH010006327">
    <property type="protein sequence ID" value="KAJ1674040.1"/>
    <property type="molecule type" value="Genomic_DNA"/>
</dbReference>
<sequence>MNVVDSLLLGVRGRVSDAESDTTVLAALAHALVALSLRLAGSSDAAKVRDLTDIAKIVRHGAKTASSKELACNDLSRHSSVVQQLLARTRRSLFAFVQNRVKSHDDDRDSTDPDVYSQLDDICENVESVFNAFARCKGLQEIRPKIARYMVDICIARSQLCLLLGLPRAEAGHRSFEHLRRAATIPRDFALPASQLLDLSACLFNLGVKQYNLESFEVVTACMTESTEILEAAAALQGNGGGDNIAELYKKISKHHEVAGVSFQSLGRHRQAIDAYAKAINFELLLPLPPPRTGGEQFGGHADMRGLELDLAVVESRQWRESVGLTRIAQLVGKYVSAYGSFGKYLANVTFPGPIVNESSSGAGDYVPVADVCPQLSLTGASVPGLVAIVYELEALYMSTSDRSCFDPQRQALERALDMYGEKSPIRSARCLVELTKLCYEGQDIAAGSRYIERAAGILEGIDASIMGANSALTFARCYAWRGIIACSTKAISTSDFYVSLRFWRAFALLASEKSMFDDLLWSAVGSEILYIANFLRNN</sequence>
<comment type="caution">
    <text evidence="1">The sequence shown here is derived from an EMBL/GenBank/DDBJ whole genome shotgun (WGS) entry which is preliminary data.</text>
</comment>